<keyword evidence="6 7" id="KW-0067">ATP-binding</keyword>
<dbReference type="InterPro" id="IPR011009">
    <property type="entry name" value="Kinase-like_dom_sf"/>
</dbReference>
<dbReference type="FunFam" id="1.10.510.10:FF:000334">
    <property type="entry name" value="Serine/threonine-protein kinase STE11"/>
    <property type="match status" value="1"/>
</dbReference>
<dbReference type="AlphaFoldDB" id="A0A4P9YV89"/>
<dbReference type="FunFam" id="3.30.200.20:FF:000387">
    <property type="entry name" value="Serine/threonine-protein kinase STE11"/>
    <property type="match status" value="1"/>
</dbReference>
<evidence type="ECO:0000256" key="6">
    <source>
        <dbReference type="ARBA" id="ARBA00022840"/>
    </source>
</evidence>
<dbReference type="SMART" id="SM00220">
    <property type="entry name" value="S_TKc"/>
    <property type="match status" value="1"/>
</dbReference>
<keyword evidence="2 8" id="KW-0723">Serine/threonine-protein kinase</keyword>
<keyword evidence="5 10" id="KW-0418">Kinase</keyword>
<sequence>MIGTGSFGHVYLGLNPLTGELLAAKQVELPNNSGSDERREMMLKALQREIDLLKDLDHENIVRYLGSHRDEQHLNIFLEYVPGGSVASMLVNYGPFQEPLVKSYLRQILLGLEYLHGQGIIHRDIKGGNILVDNRGVIKISDFGVSKRDETEEMMNGNATHRASLQGSVFWMAPEVVKKQRYTPKSDIWSLGCLAVEMFTGDHPFPNLAQMQAIFKIGSDESPEIPRNISEEAQDFLKDTFNLDTECRPTANKLLQHAFVSTGAHAK</sequence>
<evidence type="ECO:0000256" key="3">
    <source>
        <dbReference type="ARBA" id="ARBA00022679"/>
    </source>
</evidence>
<organism evidence="10 11">
    <name type="scientific">Syncephalis pseudoplumigaleata</name>
    <dbReference type="NCBI Taxonomy" id="1712513"/>
    <lineage>
        <taxon>Eukaryota</taxon>
        <taxon>Fungi</taxon>
        <taxon>Fungi incertae sedis</taxon>
        <taxon>Zoopagomycota</taxon>
        <taxon>Zoopagomycotina</taxon>
        <taxon>Zoopagomycetes</taxon>
        <taxon>Zoopagales</taxon>
        <taxon>Piptocephalidaceae</taxon>
        <taxon>Syncephalis</taxon>
    </lineage>
</organism>
<feature type="domain" description="Protein kinase" evidence="9">
    <location>
        <begin position="1"/>
        <end position="260"/>
    </location>
</feature>
<evidence type="ECO:0000259" key="9">
    <source>
        <dbReference type="PROSITE" id="PS50011"/>
    </source>
</evidence>
<keyword evidence="4 7" id="KW-0547">Nucleotide-binding</keyword>
<evidence type="ECO:0000256" key="2">
    <source>
        <dbReference type="ARBA" id="ARBA00022527"/>
    </source>
</evidence>
<dbReference type="GO" id="GO:0005524">
    <property type="term" value="F:ATP binding"/>
    <property type="evidence" value="ECO:0007669"/>
    <property type="project" value="UniProtKB-UniRule"/>
</dbReference>
<evidence type="ECO:0000256" key="8">
    <source>
        <dbReference type="RuleBase" id="RU000304"/>
    </source>
</evidence>
<comment type="similarity">
    <text evidence="1">Belongs to the protein kinase superfamily. STE Ser/Thr protein kinase family. MAP kinase kinase kinase subfamily.</text>
</comment>
<evidence type="ECO:0000256" key="5">
    <source>
        <dbReference type="ARBA" id="ARBA00022777"/>
    </source>
</evidence>
<dbReference type="PANTHER" id="PTHR11584:SF369">
    <property type="entry name" value="MITOGEN-ACTIVATED PROTEIN KINASE KINASE KINASE 19-RELATED"/>
    <property type="match status" value="1"/>
</dbReference>
<reference evidence="11" key="1">
    <citation type="journal article" date="2018" name="Nat. Microbiol.">
        <title>Leveraging single-cell genomics to expand the fungal tree of life.</title>
        <authorList>
            <person name="Ahrendt S.R."/>
            <person name="Quandt C.A."/>
            <person name="Ciobanu D."/>
            <person name="Clum A."/>
            <person name="Salamov A."/>
            <person name="Andreopoulos B."/>
            <person name="Cheng J.F."/>
            <person name="Woyke T."/>
            <person name="Pelin A."/>
            <person name="Henrissat B."/>
            <person name="Reynolds N.K."/>
            <person name="Benny G.L."/>
            <person name="Smith M.E."/>
            <person name="James T.Y."/>
            <person name="Grigoriev I.V."/>
        </authorList>
    </citation>
    <scope>NUCLEOTIDE SEQUENCE [LARGE SCALE GENOMIC DNA]</scope>
    <source>
        <strain evidence="11">Benny S71-1</strain>
    </source>
</reference>
<dbReference type="InterPro" id="IPR000719">
    <property type="entry name" value="Prot_kinase_dom"/>
</dbReference>
<dbReference type="InterPro" id="IPR017441">
    <property type="entry name" value="Protein_kinase_ATP_BS"/>
</dbReference>
<dbReference type="PANTHER" id="PTHR11584">
    <property type="entry name" value="SERINE/THREONINE PROTEIN KINASE"/>
    <property type="match status" value="1"/>
</dbReference>
<dbReference type="EMBL" id="KZ990682">
    <property type="protein sequence ID" value="RKP23794.1"/>
    <property type="molecule type" value="Genomic_DNA"/>
</dbReference>
<gene>
    <name evidence="10" type="ORF">SYNPS1DRAFT_30452</name>
</gene>
<dbReference type="Proteomes" id="UP000278143">
    <property type="component" value="Unassembled WGS sequence"/>
</dbReference>
<dbReference type="OrthoDB" id="266718at2759"/>
<evidence type="ECO:0000313" key="11">
    <source>
        <dbReference type="Proteomes" id="UP000278143"/>
    </source>
</evidence>
<dbReference type="SUPFAM" id="SSF56112">
    <property type="entry name" value="Protein kinase-like (PK-like)"/>
    <property type="match status" value="1"/>
</dbReference>
<keyword evidence="11" id="KW-1185">Reference proteome</keyword>
<dbReference type="GO" id="GO:0004709">
    <property type="term" value="F:MAP kinase kinase kinase activity"/>
    <property type="evidence" value="ECO:0007669"/>
    <property type="project" value="UniProtKB-ARBA"/>
</dbReference>
<name>A0A4P9YV89_9FUNG</name>
<dbReference type="Pfam" id="PF00069">
    <property type="entry name" value="Pkinase"/>
    <property type="match status" value="1"/>
</dbReference>
<feature type="binding site" evidence="7">
    <location>
        <position position="25"/>
    </location>
    <ligand>
        <name>ATP</name>
        <dbReference type="ChEBI" id="CHEBI:30616"/>
    </ligand>
</feature>
<dbReference type="PROSITE" id="PS00107">
    <property type="entry name" value="PROTEIN_KINASE_ATP"/>
    <property type="match status" value="1"/>
</dbReference>
<evidence type="ECO:0000256" key="4">
    <source>
        <dbReference type="ARBA" id="ARBA00022741"/>
    </source>
</evidence>
<dbReference type="PROSITE" id="PS50011">
    <property type="entry name" value="PROTEIN_KINASE_DOM"/>
    <property type="match status" value="1"/>
</dbReference>
<proteinExistence type="inferred from homology"/>
<evidence type="ECO:0000313" key="10">
    <source>
        <dbReference type="EMBL" id="RKP23794.1"/>
    </source>
</evidence>
<keyword evidence="3" id="KW-0808">Transferase</keyword>
<dbReference type="InterPro" id="IPR008271">
    <property type="entry name" value="Ser/Thr_kinase_AS"/>
</dbReference>
<evidence type="ECO:0000256" key="7">
    <source>
        <dbReference type="PROSITE-ProRule" id="PRU10141"/>
    </source>
</evidence>
<accession>A0A4P9YV89</accession>
<protein>
    <submittedName>
        <fullName evidence="10">MEK kinase</fullName>
    </submittedName>
</protein>
<dbReference type="PROSITE" id="PS00108">
    <property type="entry name" value="PROTEIN_KINASE_ST"/>
    <property type="match status" value="1"/>
</dbReference>
<evidence type="ECO:0000256" key="1">
    <source>
        <dbReference type="ARBA" id="ARBA00006529"/>
    </source>
</evidence>
<dbReference type="PIRSF" id="PIRSF000654">
    <property type="entry name" value="Integrin-linked_kinase"/>
    <property type="match status" value="1"/>
</dbReference>
<dbReference type="Gene3D" id="1.10.510.10">
    <property type="entry name" value="Transferase(Phosphotransferase) domain 1"/>
    <property type="match status" value="1"/>
</dbReference>